<dbReference type="OrthoDB" id="6891610at2"/>
<keyword evidence="2" id="KW-1185">Reference proteome</keyword>
<evidence type="ECO:0000313" key="2">
    <source>
        <dbReference type="Proteomes" id="UP000067626"/>
    </source>
</evidence>
<reference evidence="1 2" key="1">
    <citation type="submission" date="2015-07" db="EMBL/GenBank/DDBJ databases">
        <title>Genome analysis of myxobacterium Chondromyces crocatus Cm c5 reveals a high potential for natural compound synthesis and the genetic basis for the loss of fruiting body formation.</title>
        <authorList>
            <person name="Zaburannyi N."/>
            <person name="Bunk B."/>
            <person name="Maier J."/>
            <person name="Overmann J."/>
            <person name="Mueller R."/>
        </authorList>
    </citation>
    <scope>NUCLEOTIDE SEQUENCE [LARGE SCALE GENOMIC DNA]</scope>
    <source>
        <strain evidence="1 2">Cm c5</strain>
    </source>
</reference>
<protein>
    <submittedName>
        <fullName evidence="1">Uncharacterized protein</fullName>
    </submittedName>
</protein>
<dbReference type="AlphaFoldDB" id="A0A0K1EAQ7"/>
<dbReference type="KEGG" id="ccro:CMC5_020960"/>
<evidence type="ECO:0000313" key="1">
    <source>
        <dbReference type="EMBL" id="AKT37955.1"/>
    </source>
</evidence>
<name>A0A0K1EAQ7_CHOCO</name>
<gene>
    <name evidence="1" type="ORF">CMC5_020960</name>
</gene>
<proteinExistence type="predicted"/>
<sequence length="330" mass="37068">MSITVSRFEISANSNRFYANGNQQSHVNVSVMKMEDRGTGVPVKVSLSDTERESITVVAFSSNLNQTTLPDGWSVDKTRNQYELGGVTSFAAEERTGGEVEAEARGAEARNDVPDVFSRFVRSHRTGTERLMARMRLDDGRVLTTNMSFEGHNFTSSVTLEAVRPPSVEISELVTTPIETLYDRTMSNLNPTWRQRVFAHRWAMPARVRVKQILVDPTNARHFYELGRQDNSNPSRRVLTRGRVFGPGRWPVRTNDAMSGGCVEPFDYTMTLAENQWGATRLVVNGCTWTSGDDWADPARITVTDVYGNTYRYRIQATNDLGDEIEIIPG</sequence>
<accession>A0A0K1EAQ7</accession>
<dbReference type="EMBL" id="CP012159">
    <property type="protein sequence ID" value="AKT37955.1"/>
    <property type="molecule type" value="Genomic_DNA"/>
</dbReference>
<dbReference type="RefSeq" id="WP_156338428.1">
    <property type="nucleotide sequence ID" value="NZ_CP012159.1"/>
</dbReference>
<dbReference type="Proteomes" id="UP000067626">
    <property type="component" value="Chromosome"/>
</dbReference>
<organism evidence="1 2">
    <name type="scientific">Chondromyces crocatus</name>
    <dbReference type="NCBI Taxonomy" id="52"/>
    <lineage>
        <taxon>Bacteria</taxon>
        <taxon>Pseudomonadati</taxon>
        <taxon>Myxococcota</taxon>
        <taxon>Polyangia</taxon>
        <taxon>Polyangiales</taxon>
        <taxon>Polyangiaceae</taxon>
        <taxon>Chondromyces</taxon>
    </lineage>
</organism>